<accession>A0A840EDR4</accession>
<dbReference type="PROSITE" id="PS50968">
    <property type="entry name" value="BIOTINYL_LIPOYL"/>
    <property type="match status" value="1"/>
</dbReference>
<comment type="cofactor">
    <cofactor evidence="3">
        <name>(R)-lipoate</name>
        <dbReference type="ChEBI" id="CHEBI:83088"/>
    </cofactor>
    <text evidence="3">Binds 1 lipoyl cofactor covalently.</text>
</comment>
<organism evidence="6 7">
    <name type="scientific">Neolewinella aquimaris</name>
    <dbReference type="NCBI Taxonomy" id="1835722"/>
    <lineage>
        <taxon>Bacteria</taxon>
        <taxon>Pseudomonadati</taxon>
        <taxon>Bacteroidota</taxon>
        <taxon>Saprospiria</taxon>
        <taxon>Saprospirales</taxon>
        <taxon>Lewinellaceae</taxon>
        <taxon>Neolewinella</taxon>
    </lineage>
</organism>
<comment type="caution">
    <text evidence="6">The sequence shown here is derived from an EMBL/GenBank/DDBJ whole genome shotgun (WGS) entry which is preliminary data.</text>
</comment>
<name>A0A840EDR4_9BACT</name>
<dbReference type="GO" id="GO:0005960">
    <property type="term" value="C:glycine cleavage complex"/>
    <property type="evidence" value="ECO:0007669"/>
    <property type="project" value="InterPro"/>
</dbReference>
<dbReference type="InterPro" id="IPR033753">
    <property type="entry name" value="GCV_H/Fam206"/>
</dbReference>
<dbReference type="NCBIfam" id="NF002270">
    <property type="entry name" value="PRK01202.1"/>
    <property type="match status" value="1"/>
</dbReference>
<dbReference type="GO" id="GO:0005829">
    <property type="term" value="C:cytosol"/>
    <property type="evidence" value="ECO:0007669"/>
    <property type="project" value="TreeGrafter"/>
</dbReference>
<evidence type="ECO:0000256" key="2">
    <source>
        <dbReference type="ARBA" id="ARBA00022823"/>
    </source>
</evidence>
<dbReference type="Gene3D" id="2.40.50.100">
    <property type="match status" value="1"/>
</dbReference>
<feature type="domain" description="Lipoyl-binding" evidence="5">
    <location>
        <begin position="22"/>
        <end position="108"/>
    </location>
</feature>
<dbReference type="CDD" id="cd06848">
    <property type="entry name" value="GCS_H"/>
    <property type="match status" value="1"/>
</dbReference>
<sequence>MNVPDHLLYTEEHEWVLIEGNIATIGITDFAQEQLDELVYVEVDTVGETLDRNEVFGTVEAIKTTSDLFMPLAGKVIEFNPELNESEGDNPTMVNEDAYGKGWIVKVELSDPDDREGLLDAAAYAKLIG</sequence>
<dbReference type="RefSeq" id="WP_183495316.1">
    <property type="nucleotide sequence ID" value="NZ_JACIFF010000003.1"/>
</dbReference>
<dbReference type="AlphaFoldDB" id="A0A840EDR4"/>
<dbReference type="PANTHER" id="PTHR11715">
    <property type="entry name" value="GLYCINE CLEAVAGE SYSTEM H PROTEIN"/>
    <property type="match status" value="1"/>
</dbReference>
<dbReference type="GO" id="GO:0019464">
    <property type="term" value="P:glycine decarboxylation via glycine cleavage system"/>
    <property type="evidence" value="ECO:0007669"/>
    <property type="project" value="UniProtKB-UniRule"/>
</dbReference>
<evidence type="ECO:0000256" key="1">
    <source>
        <dbReference type="ARBA" id="ARBA00009249"/>
    </source>
</evidence>
<dbReference type="GO" id="GO:0009249">
    <property type="term" value="P:protein lipoylation"/>
    <property type="evidence" value="ECO:0007669"/>
    <property type="project" value="TreeGrafter"/>
</dbReference>
<dbReference type="Proteomes" id="UP000576209">
    <property type="component" value="Unassembled WGS sequence"/>
</dbReference>
<dbReference type="PANTHER" id="PTHR11715:SF3">
    <property type="entry name" value="GLYCINE CLEAVAGE SYSTEM H PROTEIN-RELATED"/>
    <property type="match status" value="1"/>
</dbReference>
<dbReference type="InterPro" id="IPR000089">
    <property type="entry name" value="Biotin_lipoyl"/>
</dbReference>
<dbReference type="InterPro" id="IPR002930">
    <property type="entry name" value="GCV_H"/>
</dbReference>
<dbReference type="HAMAP" id="MF_00272">
    <property type="entry name" value="GcvH"/>
    <property type="match status" value="1"/>
</dbReference>
<evidence type="ECO:0000313" key="7">
    <source>
        <dbReference type="Proteomes" id="UP000576209"/>
    </source>
</evidence>
<evidence type="ECO:0000256" key="3">
    <source>
        <dbReference type="HAMAP-Rule" id="MF_00272"/>
    </source>
</evidence>
<dbReference type="InterPro" id="IPR003016">
    <property type="entry name" value="2-oxoA_DH_lipoyl-BS"/>
</dbReference>
<comment type="subunit">
    <text evidence="3">The glycine cleavage system is composed of four proteins: P, T, L and H.</text>
</comment>
<evidence type="ECO:0000259" key="5">
    <source>
        <dbReference type="PROSITE" id="PS50968"/>
    </source>
</evidence>
<dbReference type="NCBIfam" id="TIGR00527">
    <property type="entry name" value="gcvH"/>
    <property type="match status" value="1"/>
</dbReference>
<proteinExistence type="inferred from homology"/>
<protein>
    <recommendedName>
        <fullName evidence="3">Glycine cleavage system H protein</fullName>
    </recommendedName>
</protein>
<dbReference type="EMBL" id="JACIFF010000003">
    <property type="protein sequence ID" value="MBB4079076.1"/>
    <property type="molecule type" value="Genomic_DNA"/>
</dbReference>
<dbReference type="InterPro" id="IPR011053">
    <property type="entry name" value="Single_hybrid_motif"/>
</dbReference>
<gene>
    <name evidence="3" type="primary">gcvH</name>
    <name evidence="6" type="ORF">GGR28_001693</name>
</gene>
<dbReference type="SUPFAM" id="SSF51230">
    <property type="entry name" value="Single hybrid motif"/>
    <property type="match status" value="1"/>
</dbReference>
<dbReference type="Pfam" id="PF01597">
    <property type="entry name" value="GCV_H"/>
    <property type="match status" value="1"/>
</dbReference>
<comment type="similarity">
    <text evidence="1 3">Belongs to the GcvH family.</text>
</comment>
<reference evidence="6 7" key="1">
    <citation type="submission" date="2020-08" db="EMBL/GenBank/DDBJ databases">
        <title>Genomic Encyclopedia of Type Strains, Phase IV (KMG-IV): sequencing the most valuable type-strain genomes for metagenomic binning, comparative biology and taxonomic classification.</title>
        <authorList>
            <person name="Goeker M."/>
        </authorList>
    </citation>
    <scope>NUCLEOTIDE SEQUENCE [LARGE SCALE GENOMIC DNA]</scope>
    <source>
        <strain evidence="6 7">DSM 105137</strain>
    </source>
</reference>
<keyword evidence="7" id="KW-1185">Reference proteome</keyword>
<dbReference type="InterPro" id="IPR017453">
    <property type="entry name" value="GCV_H_sub"/>
</dbReference>
<evidence type="ECO:0000256" key="4">
    <source>
        <dbReference type="PIRSR" id="PIRSR617453-50"/>
    </source>
</evidence>
<evidence type="ECO:0000313" key="6">
    <source>
        <dbReference type="EMBL" id="MBB4079076.1"/>
    </source>
</evidence>
<dbReference type="PROSITE" id="PS00189">
    <property type="entry name" value="LIPOYL"/>
    <property type="match status" value="1"/>
</dbReference>
<feature type="modified residue" description="N6-lipoyllysine" evidence="3 4">
    <location>
        <position position="63"/>
    </location>
</feature>
<comment type="function">
    <text evidence="3">The glycine cleavage system catalyzes the degradation of glycine. The H protein shuttles the methylamine group of glycine from the P protein to the T protein.</text>
</comment>
<keyword evidence="2 3" id="KW-0450">Lipoyl</keyword>